<reference evidence="1" key="1">
    <citation type="submission" date="2021-01" db="EMBL/GenBank/DDBJ databases">
        <authorList>
            <consortium name="Genoscope - CEA"/>
            <person name="William W."/>
        </authorList>
    </citation>
    <scope>NUCLEOTIDE SEQUENCE</scope>
</reference>
<keyword evidence="2" id="KW-1185">Reference proteome</keyword>
<evidence type="ECO:0000313" key="2">
    <source>
        <dbReference type="Proteomes" id="UP000692954"/>
    </source>
</evidence>
<gene>
    <name evidence="1" type="ORF">PSON_ATCC_30995.1.T1140005</name>
</gene>
<dbReference type="AlphaFoldDB" id="A0A8S1QQI6"/>
<evidence type="ECO:0000313" key="1">
    <source>
        <dbReference type="EMBL" id="CAD8117452.1"/>
    </source>
</evidence>
<accession>A0A8S1QQI6</accession>
<sequence>MKVKRRILRMQSQIFNPIFCKQKLMKIAIKRQLVDFRSTKKLQYFYLCFRLLACPKFLLVIDTKKAVILRKTSF</sequence>
<protein>
    <submittedName>
        <fullName evidence="1">Uncharacterized protein</fullName>
    </submittedName>
</protein>
<dbReference type="Proteomes" id="UP000692954">
    <property type="component" value="Unassembled WGS sequence"/>
</dbReference>
<dbReference type="EMBL" id="CAJJDN010000114">
    <property type="protein sequence ID" value="CAD8117452.1"/>
    <property type="molecule type" value="Genomic_DNA"/>
</dbReference>
<proteinExistence type="predicted"/>
<comment type="caution">
    <text evidence="1">The sequence shown here is derived from an EMBL/GenBank/DDBJ whole genome shotgun (WGS) entry which is preliminary data.</text>
</comment>
<name>A0A8S1QQI6_9CILI</name>
<organism evidence="1 2">
    <name type="scientific">Paramecium sonneborni</name>
    <dbReference type="NCBI Taxonomy" id="65129"/>
    <lineage>
        <taxon>Eukaryota</taxon>
        <taxon>Sar</taxon>
        <taxon>Alveolata</taxon>
        <taxon>Ciliophora</taxon>
        <taxon>Intramacronucleata</taxon>
        <taxon>Oligohymenophorea</taxon>
        <taxon>Peniculida</taxon>
        <taxon>Parameciidae</taxon>
        <taxon>Paramecium</taxon>
    </lineage>
</organism>